<keyword evidence="1" id="KW-1133">Transmembrane helix</keyword>
<organism evidence="3">
    <name type="scientific">hydrothermal vent metagenome</name>
    <dbReference type="NCBI Taxonomy" id="652676"/>
    <lineage>
        <taxon>unclassified sequences</taxon>
        <taxon>metagenomes</taxon>
        <taxon>ecological metagenomes</taxon>
    </lineage>
</organism>
<evidence type="ECO:0000313" key="3">
    <source>
        <dbReference type="EMBL" id="VAW10810.1"/>
    </source>
</evidence>
<feature type="transmembrane region" description="Helical" evidence="1">
    <location>
        <begin position="95"/>
        <end position="117"/>
    </location>
</feature>
<name>A0A3B0T1M5_9ZZZZ</name>
<dbReference type="EMBL" id="UOEL01000041">
    <property type="protein sequence ID" value="VAW10810.1"/>
    <property type="molecule type" value="Genomic_DNA"/>
</dbReference>
<dbReference type="Pfam" id="PF13559">
    <property type="entry name" value="DUF4129"/>
    <property type="match status" value="1"/>
</dbReference>
<keyword evidence="1" id="KW-0472">Membrane</keyword>
<dbReference type="InterPro" id="IPR025403">
    <property type="entry name" value="TgpA-like_C"/>
</dbReference>
<evidence type="ECO:0000256" key="1">
    <source>
        <dbReference type="SAM" id="Phobius"/>
    </source>
</evidence>
<evidence type="ECO:0000259" key="2">
    <source>
        <dbReference type="Pfam" id="PF13559"/>
    </source>
</evidence>
<proteinExistence type="predicted"/>
<sequence>MFKNILFFFFCGLSVFSITGQQGSTTVKYDTAPIEVKKITDGDLQEYRNDPKFDYEITTFEIGWLQDFKTWLGNLLQRFFEWLFGVEEAAGMLSIFFRLIPYILLALLIFVLIRFFLNVNSRALIYSTANDALVSLSEEEHIIKNENIQQLIQKALADKNYRLAIRYYYLHILKLMSDKEIIKWEMQKTNDDYLNEINNSELKRPFTKITHLYDYIWYGNFDIDESKYRMAETTFSQLQKTLQNG</sequence>
<reference evidence="3" key="1">
    <citation type="submission" date="2018-06" db="EMBL/GenBank/DDBJ databases">
        <authorList>
            <person name="Zhirakovskaya E."/>
        </authorList>
    </citation>
    <scope>NUCLEOTIDE SEQUENCE</scope>
</reference>
<feature type="domain" description="Protein-glutamine gamma-glutamyltransferase-like C-terminal" evidence="2">
    <location>
        <begin position="169"/>
        <end position="231"/>
    </location>
</feature>
<keyword evidence="1" id="KW-0812">Transmembrane</keyword>
<protein>
    <recommendedName>
        <fullName evidence="2">Protein-glutamine gamma-glutamyltransferase-like C-terminal domain-containing protein</fullName>
    </recommendedName>
</protein>
<gene>
    <name evidence="3" type="ORF">MNBD_BACTEROID03-884</name>
</gene>
<accession>A0A3B0T1M5</accession>
<dbReference type="AlphaFoldDB" id="A0A3B0T1M5"/>